<dbReference type="RefSeq" id="WP_188790348.1">
    <property type="nucleotide sequence ID" value="NZ_BMJV01000004.1"/>
</dbReference>
<dbReference type="Gene3D" id="2.40.160.50">
    <property type="entry name" value="membrane protein fhac: a member of the omp85/tpsb transporter family"/>
    <property type="match status" value="1"/>
</dbReference>
<proteinExistence type="predicted"/>
<gene>
    <name evidence="5" type="ORF">GCM10011415_22780</name>
</gene>
<dbReference type="Gene3D" id="3.10.20.310">
    <property type="entry name" value="membrane protein fhac"/>
    <property type="match status" value="1"/>
</dbReference>
<feature type="signal peptide" evidence="3">
    <location>
        <begin position="1"/>
        <end position="23"/>
    </location>
</feature>
<keyword evidence="3" id="KW-0732">Signal</keyword>
<evidence type="ECO:0000256" key="1">
    <source>
        <dbReference type="ARBA" id="ARBA00004370"/>
    </source>
</evidence>
<evidence type="ECO:0000259" key="4">
    <source>
        <dbReference type="Pfam" id="PF01103"/>
    </source>
</evidence>
<reference evidence="5" key="2">
    <citation type="submission" date="2020-09" db="EMBL/GenBank/DDBJ databases">
        <authorList>
            <person name="Sun Q."/>
            <person name="Zhou Y."/>
        </authorList>
    </citation>
    <scope>NUCLEOTIDE SEQUENCE</scope>
    <source>
        <strain evidence="5">CGMCC 1.15762</strain>
    </source>
</reference>
<reference evidence="5" key="1">
    <citation type="journal article" date="2014" name="Int. J. Syst. Evol. Microbiol.">
        <title>Complete genome sequence of Corynebacterium casei LMG S-19264T (=DSM 44701T), isolated from a smear-ripened cheese.</title>
        <authorList>
            <consortium name="US DOE Joint Genome Institute (JGI-PGF)"/>
            <person name="Walter F."/>
            <person name="Albersmeier A."/>
            <person name="Kalinowski J."/>
            <person name="Ruckert C."/>
        </authorList>
    </citation>
    <scope>NUCLEOTIDE SEQUENCE</scope>
    <source>
        <strain evidence="5">CGMCC 1.15762</strain>
    </source>
</reference>
<dbReference type="Pfam" id="PF01103">
    <property type="entry name" value="Omp85"/>
    <property type="match status" value="1"/>
</dbReference>
<name>A0A8J3EGW0_9RHOB</name>
<evidence type="ECO:0000313" key="5">
    <source>
        <dbReference type="EMBL" id="GGG73842.1"/>
    </source>
</evidence>
<keyword evidence="6" id="KW-1185">Reference proteome</keyword>
<sequence>MTLRRLPAAFGLAFCLATSPASAFDALNFSTPGMDEDLRSEIENASALTLAKNEDRTSGPDVLAAALSDYGILTETLYANGYYGGTVSILLDGREASEIQLLSTPQSVGQVTVRVQTGPKFKFGEASVTPLAPNTELPEEFARTSTARASVVGDAADAAIDGWRQVGHAKAEVGYQNVTADHARARLDVEMRIAPGRELRFGRMILVNDSAVRTAAQRRIAGFPAGERFDPAEVDEVVRRLVDTGTFSSVTATEADTANPDGTLDLLVKTADARPRRIGFGAEVSSLEGLALTTYWLHRNFLGGAERFRIDGAVSDISGNTGQIDASVTARLEVPAAIAELGPDTDAFFQAALATENEPTYSSDSIDLTTGLTRRFNEDLTGELGIGLNYSVTDDDLGNREFILLTLPTSLTWDKRDNDLDPRGGWYASTEFMPFINVEGEGSGARFYTDLRGYYGIGEEDRTVLAARLQMGSVMGPSLTDTQPEFLFYSGGAGSVRGQPYQSLTVDLGGGDETGGLSFVGLSGEVRQDIGESWGLVAFADAGFIGSTATPGQDGDWHSGAGLGVRYQTGIGPVRFDIATPTSGDTGEGFQIYIGIGQAF</sequence>
<dbReference type="AlphaFoldDB" id="A0A8J3EGW0"/>
<dbReference type="GO" id="GO:0019867">
    <property type="term" value="C:outer membrane"/>
    <property type="evidence" value="ECO:0007669"/>
    <property type="project" value="InterPro"/>
</dbReference>
<comment type="caution">
    <text evidence="5">The sequence shown here is derived from an EMBL/GenBank/DDBJ whole genome shotgun (WGS) entry which is preliminary data.</text>
</comment>
<protein>
    <submittedName>
        <fullName evidence="5">Outer membrane protein assembly factor</fullName>
    </submittedName>
</protein>
<accession>A0A8J3EGW0</accession>
<dbReference type="Proteomes" id="UP000617145">
    <property type="component" value="Unassembled WGS sequence"/>
</dbReference>
<evidence type="ECO:0000256" key="2">
    <source>
        <dbReference type="ARBA" id="ARBA00023136"/>
    </source>
</evidence>
<dbReference type="InterPro" id="IPR000184">
    <property type="entry name" value="Bac_surfAg_D15"/>
</dbReference>
<feature type="domain" description="Bacterial surface antigen (D15)" evidence="4">
    <location>
        <begin position="300"/>
        <end position="600"/>
    </location>
</feature>
<organism evidence="5 6">
    <name type="scientific">Salipiger pallidus</name>
    <dbReference type="NCBI Taxonomy" id="1775170"/>
    <lineage>
        <taxon>Bacteria</taxon>
        <taxon>Pseudomonadati</taxon>
        <taxon>Pseudomonadota</taxon>
        <taxon>Alphaproteobacteria</taxon>
        <taxon>Rhodobacterales</taxon>
        <taxon>Roseobacteraceae</taxon>
        <taxon>Salipiger</taxon>
    </lineage>
</organism>
<comment type="subcellular location">
    <subcellularLocation>
        <location evidence="1">Membrane</location>
    </subcellularLocation>
</comment>
<keyword evidence="2" id="KW-0472">Membrane</keyword>
<evidence type="ECO:0000256" key="3">
    <source>
        <dbReference type="SAM" id="SignalP"/>
    </source>
</evidence>
<feature type="chain" id="PRO_5035324598" evidence="3">
    <location>
        <begin position="24"/>
        <end position="600"/>
    </location>
</feature>
<evidence type="ECO:0000313" key="6">
    <source>
        <dbReference type="Proteomes" id="UP000617145"/>
    </source>
</evidence>
<dbReference type="EMBL" id="BMJV01000004">
    <property type="protein sequence ID" value="GGG73842.1"/>
    <property type="molecule type" value="Genomic_DNA"/>
</dbReference>